<dbReference type="Proteomes" id="UP001148838">
    <property type="component" value="Unassembled WGS sequence"/>
</dbReference>
<keyword evidence="2" id="KW-1185">Reference proteome</keyword>
<gene>
    <name evidence="1" type="ORF">ANN_23450</name>
</gene>
<reference evidence="1 2" key="1">
    <citation type="journal article" date="2022" name="Allergy">
        <title>Genome assembly and annotation of Periplaneta americana reveal a comprehensive cockroach allergen profile.</title>
        <authorList>
            <person name="Wang L."/>
            <person name="Xiong Q."/>
            <person name="Saelim N."/>
            <person name="Wang L."/>
            <person name="Nong W."/>
            <person name="Wan A.T."/>
            <person name="Shi M."/>
            <person name="Liu X."/>
            <person name="Cao Q."/>
            <person name="Hui J.H.L."/>
            <person name="Sookrung N."/>
            <person name="Leung T.F."/>
            <person name="Tungtrongchitr A."/>
            <person name="Tsui S.K.W."/>
        </authorList>
    </citation>
    <scope>NUCLEOTIDE SEQUENCE [LARGE SCALE GENOMIC DNA]</scope>
    <source>
        <strain evidence="1">PWHHKU_190912</strain>
    </source>
</reference>
<sequence length="480" mass="55489">MIHLDRRFEQRWIGRGGPIAWPPRSPDLTPLDFFLWGRMKSLVYETPVRQQKIWWHELWSLQERLQIQQQRNLVSSEEAVEYLYQIWDKETDENEANSISVAIIPPPVGAPNDCEGIDDDVIVVPEMANEKDRLRRDVTFLKWYTETQTRATVGKKMSYGCQVRHIGHFLAKNPSGKQLRYDAYCLKGKQTTTFKCPKTGLNLTSDSNKASLMSQLGQEILGVFENKVLRKIFGAKRDEVTGEWRKLQNAKQHALYSSPDIIRNIKSRRLTWAGHVAHMGESRNAYRVLVGRPEGIRSLRRPRHRWEDNIIMDLRELSTGVQFKMCHGSLYAVMWLADEPREFNPPTLPQRCITCEAEKLPSKYGVHSEEYVPIRTVTPVVAGIRDLLRDMLLELNDNCEQYGMKVNANKTKTTVIERKIKMVNLRILNAAVEQVDSFEYLGSTISNNMSCCQEIKKRIAMGKEAFNRKRSIFCGSLEKN</sequence>
<evidence type="ECO:0000313" key="1">
    <source>
        <dbReference type="EMBL" id="KAJ4434879.1"/>
    </source>
</evidence>
<organism evidence="1 2">
    <name type="scientific">Periplaneta americana</name>
    <name type="common">American cockroach</name>
    <name type="synonym">Blatta americana</name>
    <dbReference type="NCBI Taxonomy" id="6978"/>
    <lineage>
        <taxon>Eukaryota</taxon>
        <taxon>Metazoa</taxon>
        <taxon>Ecdysozoa</taxon>
        <taxon>Arthropoda</taxon>
        <taxon>Hexapoda</taxon>
        <taxon>Insecta</taxon>
        <taxon>Pterygota</taxon>
        <taxon>Neoptera</taxon>
        <taxon>Polyneoptera</taxon>
        <taxon>Dictyoptera</taxon>
        <taxon>Blattodea</taxon>
        <taxon>Blattoidea</taxon>
        <taxon>Blattidae</taxon>
        <taxon>Blattinae</taxon>
        <taxon>Periplaneta</taxon>
    </lineage>
</organism>
<comment type="caution">
    <text evidence="1">The sequence shown here is derived from an EMBL/GenBank/DDBJ whole genome shotgun (WGS) entry which is preliminary data.</text>
</comment>
<dbReference type="InterPro" id="IPR036397">
    <property type="entry name" value="RNaseH_sf"/>
</dbReference>
<accession>A0ABQ8SL43</accession>
<dbReference type="EMBL" id="JAJSOF020000025">
    <property type="protein sequence ID" value="KAJ4434879.1"/>
    <property type="molecule type" value="Genomic_DNA"/>
</dbReference>
<dbReference type="Gene3D" id="3.30.420.10">
    <property type="entry name" value="Ribonuclease H-like superfamily/Ribonuclease H"/>
    <property type="match status" value="1"/>
</dbReference>
<proteinExistence type="predicted"/>
<name>A0ABQ8SL43_PERAM</name>
<evidence type="ECO:0000313" key="2">
    <source>
        <dbReference type="Proteomes" id="UP001148838"/>
    </source>
</evidence>
<dbReference type="PANTHER" id="PTHR47326:SF1">
    <property type="entry name" value="HTH PSQ-TYPE DOMAIN-CONTAINING PROTEIN"/>
    <property type="match status" value="1"/>
</dbReference>
<protein>
    <submittedName>
        <fullName evidence="1">Uncharacterized protein</fullName>
    </submittedName>
</protein>
<dbReference type="PANTHER" id="PTHR47326">
    <property type="entry name" value="TRANSPOSABLE ELEMENT TC3 TRANSPOSASE-LIKE PROTEIN"/>
    <property type="match status" value="1"/>
</dbReference>